<protein>
    <submittedName>
        <fullName evidence="3">Uncharacterized protein</fullName>
    </submittedName>
</protein>
<proteinExistence type="predicted"/>
<keyword evidence="2" id="KW-0472">Membrane</keyword>
<feature type="compositionally biased region" description="Basic and acidic residues" evidence="1">
    <location>
        <begin position="1"/>
        <end position="17"/>
    </location>
</feature>
<accession>A0A2S3Z8D1</accession>
<dbReference type="OrthoDB" id="5125954at2"/>
<evidence type="ECO:0000256" key="1">
    <source>
        <dbReference type="SAM" id="MobiDB-lite"/>
    </source>
</evidence>
<sequence length="280" mass="28995">MEPKPVEPKPVEPKPVESEPVGSEPHHSRHTSVAPAPLPIPEAPAVADAGRTLTRRELRALQAASSASAADEVSGQAQAAPSPAAPSPVSAPRSAPADDQPRTDAPAAVNSLHPPIGHWSMDREDESHIETIGRRDDATFDDLVGRGVGAGGMPTTTNALILPSIPRQGPGGPITSTGEIMITGSIDLPRSLGATGQHPNLFDSSEMDRMLDQLDEGGHHNDVAPVSASRAVSTHTSTRGVMTPPRKRGASLPTVLAITAAVLAIGVLSLFVVGYALNIY</sequence>
<feature type="region of interest" description="Disordered" evidence="1">
    <location>
        <begin position="227"/>
        <end position="246"/>
    </location>
</feature>
<feature type="compositionally biased region" description="Low complexity" evidence="1">
    <location>
        <begin position="77"/>
        <end position="97"/>
    </location>
</feature>
<dbReference type="Proteomes" id="UP000237104">
    <property type="component" value="Unassembled WGS sequence"/>
</dbReference>
<dbReference type="EMBL" id="PPXF01000058">
    <property type="protein sequence ID" value="POH61838.1"/>
    <property type="molecule type" value="Genomic_DNA"/>
</dbReference>
<dbReference type="RefSeq" id="WP_103431962.1">
    <property type="nucleotide sequence ID" value="NZ_PPXF01000058.1"/>
</dbReference>
<reference evidence="3 4" key="1">
    <citation type="submission" date="2018-01" db="EMBL/GenBank/DDBJ databases">
        <title>Cryobacterium sp. nov., from glaciers in China.</title>
        <authorList>
            <person name="Liu Q."/>
            <person name="Xin Y.-H."/>
        </authorList>
    </citation>
    <scope>NUCLEOTIDE SEQUENCE [LARGE SCALE GENOMIC DNA]</scope>
    <source>
        <strain evidence="3 4">TMB1-8</strain>
    </source>
</reference>
<dbReference type="AlphaFoldDB" id="A0A2S3Z8D1"/>
<feature type="region of interest" description="Disordered" evidence="1">
    <location>
        <begin position="1"/>
        <end position="121"/>
    </location>
</feature>
<name>A0A2S3Z8D1_9MICO</name>
<feature type="compositionally biased region" description="Polar residues" evidence="1">
    <location>
        <begin position="230"/>
        <end position="240"/>
    </location>
</feature>
<organism evidence="3 4">
    <name type="scientific">Cryobacterium zongtaii</name>
    <dbReference type="NCBI Taxonomy" id="1259217"/>
    <lineage>
        <taxon>Bacteria</taxon>
        <taxon>Bacillati</taxon>
        <taxon>Actinomycetota</taxon>
        <taxon>Actinomycetes</taxon>
        <taxon>Micrococcales</taxon>
        <taxon>Microbacteriaceae</taxon>
        <taxon>Cryobacterium</taxon>
    </lineage>
</organism>
<comment type="caution">
    <text evidence="3">The sequence shown here is derived from an EMBL/GenBank/DDBJ whole genome shotgun (WGS) entry which is preliminary data.</text>
</comment>
<evidence type="ECO:0000256" key="2">
    <source>
        <dbReference type="SAM" id="Phobius"/>
    </source>
</evidence>
<keyword evidence="2" id="KW-0812">Transmembrane</keyword>
<feature type="transmembrane region" description="Helical" evidence="2">
    <location>
        <begin position="255"/>
        <end position="277"/>
    </location>
</feature>
<evidence type="ECO:0000313" key="3">
    <source>
        <dbReference type="EMBL" id="POH61838.1"/>
    </source>
</evidence>
<gene>
    <name evidence="3" type="ORF">C3B59_14725</name>
</gene>
<keyword evidence="2" id="KW-1133">Transmembrane helix</keyword>
<evidence type="ECO:0000313" key="4">
    <source>
        <dbReference type="Proteomes" id="UP000237104"/>
    </source>
</evidence>